<evidence type="ECO:0000256" key="9">
    <source>
        <dbReference type="ARBA" id="ARBA00022516"/>
    </source>
</evidence>
<dbReference type="PANTHER" id="PTHR46382">
    <property type="entry name" value="PHOSPHATIDATE CYTIDYLYLTRANSFERASE"/>
    <property type="match status" value="1"/>
</dbReference>
<reference evidence="20" key="1">
    <citation type="submission" date="2011-10" db="EMBL/GenBank/DDBJ databases">
        <title>The Genome Sequence of Oxalobacter formigenes HOxBLS.</title>
        <authorList>
            <consortium name="The Broad Institute Genome Sequencing Platform"/>
            <person name="Earl A."/>
            <person name="Ward D."/>
            <person name="Feldgarden M."/>
            <person name="Gevers D."/>
            <person name="Allison M.J."/>
            <person name="Humphrey S."/>
            <person name="Young S.K."/>
            <person name="Zeng Q."/>
            <person name="Gargeya S."/>
            <person name="Fitzgerald M."/>
            <person name="Haas B."/>
            <person name="Abouelleil A."/>
            <person name="Alvarado L."/>
            <person name="Arachchi H.M."/>
            <person name="Berlin A."/>
            <person name="Brown A."/>
            <person name="Chapman S.B."/>
            <person name="Chen Z."/>
            <person name="Dunbar C."/>
            <person name="Freedman E."/>
            <person name="Gearin G."/>
            <person name="Goldberg J."/>
            <person name="Griggs A."/>
            <person name="Gujja S."/>
            <person name="Heiman D."/>
            <person name="Howarth C."/>
            <person name="Larson L."/>
            <person name="Lui A."/>
            <person name="MacDonald P.J.P."/>
            <person name="Montmayeur A."/>
            <person name="Murphy C."/>
            <person name="Neiman D."/>
            <person name="Pearson M."/>
            <person name="Priest M."/>
            <person name="Roberts A."/>
            <person name="Saif S."/>
            <person name="Shea T."/>
            <person name="Shenoy N."/>
            <person name="Sisk P."/>
            <person name="Stolte C."/>
            <person name="Sykes S."/>
            <person name="Wortman J."/>
            <person name="Nusbaum C."/>
            <person name="Birren B."/>
        </authorList>
    </citation>
    <scope>NUCLEOTIDE SEQUENCE [LARGE SCALE GENOMIC DNA]</scope>
    <source>
        <strain evidence="20">HOxBLS</strain>
    </source>
</reference>
<evidence type="ECO:0000256" key="11">
    <source>
        <dbReference type="ARBA" id="ARBA00022692"/>
    </source>
</evidence>
<accession>C3X1F6</accession>
<dbReference type="GO" id="GO:0005886">
    <property type="term" value="C:plasma membrane"/>
    <property type="evidence" value="ECO:0007669"/>
    <property type="project" value="UniProtKB-SubCell"/>
</dbReference>
<feature type="transmembrane region" description="Helical" evidence="19">
    <location>
        <begin position="107"/>
        <end position="127"/>
    </location>
</feature>
<dbReference type="GO" id="GO:0016024">
    <property type="term" value="P:CDP-diacylglycerol biosynthetic process"/>
    <property type="evidence" value="ECO:0007669"/>
    <property type="project" value="UniProtKB-UniPathway"/>
</dbReference>
<feature type="transmembrane region" description="Helical" evidence="19">
    <location>
        <begin position="173"/>
        <end position="191"/>
    </location>
</feature>
<comment type="caution">
    <text evidence="20">The sequence shown here is derived from an EMBL/GenBank/DDBJ whole genome shotgun (WGS) entry which is preliminary data.</text>
</comment>
<dbReference type="eggNOG" id="COG0575">
    <property type="taxonomic scope" value="Bacteria"/>
</dbReference>
<evidence type="ECO:0000256" key="2">
    <source>
        <dbReference type="ARBA" id="ARBA00004651"/>
    </source>
</evidence>
<evidence type="ECO:0000256" key="8">
    <source>
        <dbReference type="ARBA" id="ARBA00022475"/>
    </source>
</evidence>
<keyword evidence="21" id="KW-1185">Reference proteome</keyword>
<dbReference type="AlphaFoldDB" id="C3X1F6"/>
<evidence type="ECO:0000256" key="18">
    <source>
        <dbReference type="RuleBase" id="RU003938"/>
    </source>
</evidence>
<feature type="transmembrane region" description="Helical" evidence="19">
    <location>
        <begin position="206"/>
        <end position="228"/>
    </location>
</feature>
<dbReference type="EMBL" id="ACDP02000029">
    <property type="protein sequence ID" value="EEO27042.1"/>
    <property type="molecule type" value="Genomic_DNA"/>
</dbReference>
<feature type="transmembrane region" description="Helical" evidence="19">
    <location>
        <begin position="6"/>
        <end position="39"/>
    </location>
</feature>
<evidence type="ECO:0000256" key="6">
    <source>
        <dbReference type="ARBA" id="ARBA00012487"/>
    </source>
</evidence>
<evidence type="ECO:0000313" key="20">
    <source>
        <dbReference type="EMBL" id="EEO27042.1"/>
    </source>
</evidence>
<proteinExistence type="inferred from homology"/>
<sequence length="272" mass="30128">MLKNRIYTALCLAAVLFLILWSQIDWLFGLFLLVFFGAASWENARLFENRHPLVVAVFSGMAFAGSALWLTEQVYVWFALAAVVIWIVFLVPSLFRELPNPGSAGARLYQSLYWFSILGSFLSVLVLYRQSAFFLLSILLVVWLADIGAYFAGRAFGKRKLAPAISPGKTWEGVMGGLFAVILVAAVVVWISPPQENIALRVFGRYGWAGMLCSLILLVAMSIVGDLLESKLKRRRGFKDSSNLLPGHGGVLDRIDSLIPVLPLAVLLGMWL</sequence>
<dbReference type="EC" id="2.7.7.41" evidence="6 18"/>
<dbReference type="PANTHER" id="PTHR46382:SF1">
    <property type="entry name" value="PHOSPHATIDATE CYTIDYLYLTRANSFERASE"/>
    <property type="match status" value="1"/>
</dbReference>
<dbReference type="GO" id="GO:0004605">
    <property type="term" value="F:phosphatidate cytidylyltransferase activity"/>
    <property type="evidence" value="ECO:0007669"/>
    <property type="project" value="UniProtKB-EC"/>
</dbReference>
<evidence type="ECO:0000313" key="21">
    <source>
        <dbReference type="Proteomes" id="UP000003973"/>
    </source>
</evidence>
<dbReference type="Pfam" id="PF01148">
    <property type="entry name" value="CTP_transf_1"/>
    <property type="match status" value="1"/>
</dbReference>
<evidence type="ECO:0000256" key="1">
    <source>
        <dbReference type="ARBA" id="ARBA00001698"/>
    </source>
</evidence>
<keyword evidence="16" id="KW-0594">Phospholipid biosynthesis</keyword>
<comment type="subcellular location">
    <subcellularLocation>
        <location evidence="2">Cell membrane</location>
        <topology evidence="2">Multi-pass membrane protein</topology>
    </subcellularLocation>
</comment>
<evidence type="ECO:0000256" key="12">
    <source>
        <dbReference type="ARBA" id="ARBA00022695"/>
    </source>
</evidence>
<comment type="catalytic activity">
    <reaction evidence="1 18">
        <text>a 1,2-diacyl-sn-glycero-3-phosphate + CTP + H(+) = a CDP-1,2-diacyl-sn-glycerol + diphosphate</text>
        <dbReference type="Rhea" id="RHEA:16229"/>
        <dbReference type="ChEBI" id="CHEBI:15378"/>
        <dbReference type="ChEBI" id="CHEBI:33019"/>
        <dbReference type="ChEBI" id="CHEBI:37563"/>
        <dbReference type="ChEBI" id="CHEBI:58332"/>
        <dbReference type="ChEBI" id="CHEBI:58608"/>
        <dbReference type="EC" id="2.7.7.41"/>
    </reaction>
</comment>
<organism evidence="20 21">
    <name type="scientific">Oxalobacter paraformigenes</name>
    <dbReference type="NCBI Taxonomy" id="556268"/>
    <lineage>
        <taxon>Bacteria</taxon>
        <taxon>Pseudomonadati</taxon>
        <taxon>Pseudomonadota</taxon>
        <taxon>Betaproteobacteria</taxon>
        <taxon>Burkholderiales</taxon>
        <taxon>Oxalobacteraceae</taxon>
        <taxon>Oxalobacter</taxon>
    </lineage>
</organism>
<keyword evidence="13 19" id="KW-1133">Transmembrane helix</keyword>
<evidence type="ECO:0000256" key="14">
    <source>
        <dbReference type="ARBA" id="ARBA00023098"/>
    </source>
</evidence>
<keyword evidence="14" id="KW-0443">Lipid metabolism</keyword>
<feature type="transmembrane region" description="Helical" evidence="19">
    <location>
        <begin position="133"/>
        <end position="152"/>
    </location>
</feature>
<comment type="pathway">
    <text evidence="3 18">Phospholipid metabolism; CDP-diacylglycerol biosynthesis; CDP-diacylglycerol from sn-glycerol 3-phosphate: step 3/3.</text>
</comment>
<keyword evidence="11 18" id="KW-0812">Transmembrane</keyword>
<keyword evidence="17" id="KW-1208">Phospholipid metabolism</keyword>
<evidence type="ECO:0000256" key="7">
    <source>
        <dbReference type="ARBA" id="ARBA00019373"/>
    </source>
</evidence>
<evidence type="ECO:0000256" key="4">
    <source>
        <dbReference type="ARBA" id="ARBA00005189"/>
    </source>
</evidence>
<dbReference type="RefSeq" id="WP_005875819.1">
    <property type="nucleotide sequence ID" value="NZ_CABMNL010000001.1"/>
</dbReference>
<evidence type="ECO:0000256" key="5">
    <source>
        <dbReference type="ARBA" id="ARBA00010185"/>
    </source>
</evidence>
<comment type="similarity">
    <text evidence="5 18">Belongs to the CDS family.</text>
</comment>
<evidence type="ECO:0000256" key="3">
    <source>
        <dbReference type="ARBA" id="ARBA00005119"/>
    </source>
</evidence>
<dbReference type="PROSITE" id="PS01315">
    <property type="entry name" value="CDS"/>
    <property type="match status" value="1"/>
</dbReference>
<evidence type="ECO:0000256" key="10">
    <source>
        <dbReference type="ARBA" id="ARBA00022679"/>
    </source>
</evidence>
<dbReference type="InterPro" id="IPR000374">
    <property type="entry name" value="PC_trans"/>
</dbReference>
<feature type="transmembrane region" description="Helical" evidence="19">
    <location>
        <begin position="51"/>
        <end position="69"/>
    </location>
</feature>
<evidence type="ECO:0000256" key="16">
    <source>
        <dbReference type="ARBA" id="ARBA00023209"/>
    </source>
</evidence>
<evidence type="ECO:0000256" key="17">
    <source>
        <dbReference type="ARBA" id="ARBA00023264"/>
    </source>
</evidence>
<keyword evidence="10 18" id="KW-0808">Transferase</keyword>
<dbReference type="Proteomes" id="UP000003973">
    <property type="component" value="Unassembled WGS sequence"/>
</dbReference>
<keyword evidence="15 19" id="KW-0472">Membrane</keyword>
<feature type="transmembrane region" description="Helical" evidence="19">
    <location>
        <begin position="75"/>
        <end position="95"/>
    </location>
</feature>
<evidence type="ECO:0000256" key="15">
    <source>
        <dbReference type="ARBA" id="ARBA00023136"/>
    </source>
</evidence>
<protein>
    <recommendedName>
        <fullName evidence="7 18">Phosphatidate cytidylyltransferase</fullName>
        <ecNumber evidence="6 18">2.7.7.41</ecNumber>
    </recommendedName>
</protein>
<dbReference type="UniPathway" id="UPA00557">
    <property type="reaction ID" value="UER00614"/>
</dbReference>
<evidence type="ECO:0000256" key="13">
    <source>
        <dbReference type="ARBA" id="ARBA00022989"/>
    </source>
</evidence>
<dbReference type="HOGENOM" id="CLU_037294_1_2_4"/>
<evidence type="ECO:0000256" key="19">
    <source>
        <dbReference type="SAM" id="Phobius"/>
    </source>
</evidence>
<name>C3X1F6_9BURK</name>
<comment type="pathway">
    <text evidence="4">Lipid metabolism.</text>
</comment>
<gene>
    <name evidence="20" type="ORF">OFAG_00195</name>
</gene>
<keyword evidence="8" id="KW-1003">Cell membrane</keyword>
<keyword evidence="9" id="KW-0444">Lipid biosynthesis</keyword>
<keyword evidence="12 18" id="KW-0548">Nucleotidyltransferase</keyword>